<comment type="similarity">
    <text evidence="1">Belongs to the MsrB Met sulfoxide reductase family.</text>
</comment>
<evidence type="ECO:0000256" key="2">
    <source>
        <dbReference type="ARBA" id="ARBA00012499"/>
    </source>
</evidence>
<feature type="compositionally biased region" description="Basic and acidic residues" evidence="5">
    <location>
        <begin position="367"/>
        <end position="386"/>
    </location>
</feature>
<reference evidence="7 8" key="1">
    <citation type="submission" date="2014-06" db="EMBL/GenBank/DDBJ databases">
        <authorList>
            <person name="Swart Estienne"/>
        </authorList>
    </citation>
    <scope>NUCLEOTIDE SEQUENCE [LARGE SCALE GENOMIC DNA]</scope>
    <source>
        <strain evidence="7 8">130c</strain>
    </source>
</reference>
<dbReference type="PANTHER" id="PTHR10173:SF52">
    <property type="entry name" value="METHIONINE-R-SULFOXIDE REDUCTASE B1"/>
    <property type="match status" value="1"/>
</dbReference>
<dbReference type="PANTHER" id="PTHR10173">
    <property type="entry name" value="METHIONINE SULFOXIDE REDUCTASE"/>
    <property type="match status" value="1"/>
</dbReference>
<feature type="compositionally biased region" description="Low complexity" evidence="5">
    <location>
        <begin position="415"/>
        <end position="425"/>
    </location>
</feature>
<dbReference type="InterPro" id="IPR028427">
    <property type="entry name" value="Met_Sox_Rdtase_MsrB"/>
</dbReference>
<evidence type="ECO:0000256" key="3">
    <source>
        <dbReference type="ARBA" id="ARBA00023002"/>
    </source>
</evidence>
<keyword evidence="8" id="KW-1185">Reference proteome</keyword>
<dbReference type="EMBL" id="CCKQ01005766">
    <property type="protein sequence ID" value="CDW77023.1"/>
    <property type="molecule type" value="Genomic_DNA"/>
</dbReference>
<dbReference type="PROSITE" id="PS51790">
    <property type="entry name" value="MSRB"/>
    <property type="match status" value="1"/>
</dbReference>
<dbReference type="GO" id="GO:0005737">
    <property type="term" value="C:cytoplasm"/>
    <property type="evidence" value="ECO:0007669"/>
    <property type="project" value="TreeGrafter"/>
</dbReference>
<evidence type="ECO:0000256" key="1">
    <source>
        <dbReference type="ARBA" id="ARBA00007174"/>
    </source>
</evidence>
<accession>A0A078A426</accession>
<dbReference type="InterPro" id="IPR011057">
    <property type="entry name" value="Mss4-like_sf"/>
</dbReference>
<sequence>MPAQIQYRQFGIFDKIFKKKEPEVQIKIEEPPKKITLKEQLQDEKERQIESELRKQAEEEVQRKQLESFTVQKQVDERDQVILNLENMQQSSNTTATQTSKTQETPQRSIELDNRKYKKLLNRVKSIQDAYYQAKVNADGTVSHLIVKNIDGSPKTFKDVAAFHKWVKTSLKERAHKLQTKLTPYQYYITQNQGTERPFTSEYWWTKDAGVYSCVVCSQKLFMSDHKYEVPTGHATFWNHIIDSVEYLEDNLKVPKVTNAFVDTLYKNKIPIKRCVCSMCEAHLGHIYNDGVAPYFKRFSINSASVIFTPKPWAKQPTQTNEEKLAMRRRVAQTKYGLSEFNSVIEHAKLLGIQSYLEKTRPVDLRNKSMEAQSEEKRAEKKDRALRYASRVASNEKKEPKVKREKSPSSANKNQPQSSPTSSQSDRPRFNLKGAASVSYSKKSNASVNKTEDKGSV</sequence>
<gene>
    <name evidence="7" type="primary">Contig16075.g792</name>
    <name evidence="7" type="ORF">STYLEM_5990</name>
</gene>
<organism evidence="7 8">
    <name type="scientific">Stylonychia lemnae</name>
    <name type="common">Ciliate</name>
    <dbReference type="NCBI Taxonomy" id="5949"/>
    <lineage>
        <taxon>Eukaryota</taxon>
        <taxon>Sar</taxon>
        <taxon>Alveolata</taxon>
        <taxon>Ciliophora</taxon>
        <taxon>Intramacronucleata</taxon>
        <taxon>Spirotrichea</taxon>
        <taxon>Stichotrichia</taxon>
        <taxon>Sporadotrichida</taxon>
        <taxon>Oxytrichidae</taxon>
        <taxon>Stylonychinae</taxon>
        <taxon>Stylonychia</taxon>
    </lineage>
</organism>
<name>A0A078A426_STYLE</name>
<feature type="region of interest" description="Disordered" evidence="5">
    <location>
        <begin position="89"/>
        <end position="108"/>
    </location>
</feature>
<protein>
    <recommendedName>
        <fullName evidence="2">peptide-methionine (R)-S-oxide reductase</fullName>
        <ecNumber evidence="2">1.8.4.12</ecNumber>
    </recommendedName>
</protein>
<feature type="region of interest" description="Disordered" evidence="5">
    <location>
        <begin position="367"/>
        <end position="457"/>
    </location>
</feature>
<dbReference type="Proteomes" id="UP000039865">
    <property type="component" value="Unassembled WGS sequence"/>
</dbReference>
<dbReference type="GO" id="GO:0033743">
    <property type="term" value="F:peptide-methionine (R)-S-oxide reductase activity"/>
    <property type="evidence" value="ECO:0007669"/>
    <property type="project" value="UniProtKB-EC"/>
</dbReference>
<feature type="compositionally biased region" description="Polar residues" evidence="5">
    <location>
        <begin position="438"/>
        <end position="449"/>
    </location>
</feature>
<feature type="compositionally biased region" description="Low complexity" evidence="5">
    <location>
        <begin position="89"/>
        <end position="105"/>
    </location>
</feature>
<feature type="domain" description="MsrB" evidence="6">
    <location>
        <begin position="175"/>
        <end position="311"/>
    </location>
</feature>
<dbReference type="GO" id="GO:0030091">
    <property type="term" value="P:protein repair"/>
    <property type="evidence" value="ECO:0007669"/>
    <property type="project" value="InterPro"/>
</dbReference>
<dbReference type="InterPro" id="IPR002579">
    <property type="entry name" value="Met_Sox_Rdtase_MsrB_dom"/>
</dbReference>
<dbReference type="Gene3D" id="2.170.150.20">
    <property type="entry name" value="Peptide methionine sulfoxide reductase"/>
    <property type="match status" value="1"/>
</dbReference>
<dbReference type="Pfam" id="PF01641">
    <property type="entry name" value="SelR"/>
    <property type="match status" value="1"/>
</dbReference>
<evidence type="ECO:0000259" key="6">
    <source>
        <dbReference type="PROSITE" id="PS51790"/>
    </source>
</evidence>
<comment type="catalytic activity">
    <reaction evidence="4">
        <text>L-methionyl-[protein] + [thioredoxin]-disulfide + H2O = L-methionyl-(R)-S-oxide-[protein] + [thioredoxin]-dithiol</text>
        <dbReference type="Rhea" id="RHEA:24164"/>
        <dbReference type="Rhea" id="RHEA-COMP:10698"/>
        <dbReference type="Rhea" id="RHEA-COMP:10700"/>
        <dbReference type="Rhea" id="RHEA-COMP:12313"/>
        <dbReference type="Rhea" id="RHEA-COMP:12314"/>
        <dbReference type="ChEBI" id="CHEBI:15377"/>
        <dbReference type="ChEBI" id="CHEBI:16044"/>
        <dbReference type="ChEBI" id="CHEBI:29950"/>
        <dbReference type="ChEBI" id="CHEBI:45764"/>
        <dbReference type="ChEBI" id="CHEBI:50058"/>
        <dbReference type="EC" id="1.8.4.12"/>
    </reaction>
</comment>
<keyword evidence="3" id="KW-0560">Oxidoreductase</keyword>
<evidence type="ECO:0000256" key="5">
    <source>
        <dbReference type="SAM" id="MobiDB-lite"/>
    </source>
</evidence>
<evidence type="ECO:0000256" key="4">
    <source>
        <dbReference type="ARBA" id="ARBA00048488"/>
    </source>
</evidence>
<dbReference type="SUPFAM" id="SSF51316">
    <property type="entry name" value="Mss4-like"/>
    <property type="match status" value="1"/>
</dbReference>
<dbReference type="EC" id="1.8.4.12" evidence="2"/>
<dbReference type="AlphaFoldDB" id="A0A078A426"/>
<dbReference type="InParanoid" id="A0A078A426"/>
<dbReference type="OrthoDB" id="44061at2759"/>
<evidence type="ECO:0000313" key="7">
    <source>
        <dbReference type="EMBL" id="CDW77023.1"/>
    </source>
</evidence>
<proteinExistence type="inferred from homology"/>
<dbReference type="GO" id="GO:0006979">
    <property type="term" value="P:response to oxidative stress"/>
    <property type="evidence" value="ECO:0007669"/>
    <property type="project" value="InterPro"/>
</dbReference>
<evidence type="ECO:0000313" key="8">
    <source>
        <dbReference type="Proteomes" id="UP000039865"/>
    </source>
</evidence>